<evidence type="ECO:0008006" key="2">
    <source>
        <dbReference type="Google" id="ProtNLM"/>
    </source>
</evidence>
<reference evidence="1" key="1">
    <citation type="submission" date="2020-06" db="EMBL/GenBank/DDBJ databases">
        <title>Unique genomic features of the anaerobic methanotrophic archaea.</title>
        <authorList>
            <person name="Chadwick G.L."/>
            <person name="Skennerton C.T."/>
            <person name="Laso-Perez R."/>
            <person name="Leu A.O."/>
            <person name="Speth D.R."/>
            <person name="Yu H."/>
            <person name="Morgan-Lang C."/>
            <person name="Hatzenpichler R."/>
            <person name="Goudeau D."/>
            <person name="Malmstrom R."/>
            <person name="Brazelton W.J."/>
            <person name="Woyke T."/>
            <person name="Hallam S.J."/>
            <person name="Tyson G.W."/>
            <person name="Wegener G."/>
            <person name="Boetius A."/>
            <person name="Orphan V."/>
        </authorList>
    </citation>
    <scope>NUCLEOTIDE SEQUENCE</scope>
</reference>
<sequence length="181" mass="20266">MKMERAQKILLIVFAILLVTASSYLALTLFPAPKQPVVEVSAAAEIAPDVLLGMDKMVVASGPDALQRVKQSHVGNVEQVKDVAIVHYMKEGGMLTLWTTLYQNETIARTENEKMAIGMQNWGGSWASDLKAQTIAEKQVYQTTSDNLSHYFWVDCDWIFYIVPHNFTQEETAELICAIRS</sequence>
<gene>
    <name evidence="1" type="ORF">HFIEAGJK_00001</name>
</gene>
<evidence type="ECO:0000313" key="1">
    <source>
        <dbReference type="EMBL" id="QNO56284.1"/>
    </source>
</evidence>
<accession>A0A7G9Z7Q0</accession>
<proteinExistence type="predicted"/>
<dbReference type="AlphaFoldDB" id="A0A7G9Z7Q0"/>
<dbReference type="EMBL" id="MT631652">
    <property type="protein sequence ID" value="QNO56284.1"/>
    <property type="molecule type" value="Genomic_DNA"/>
</dbReference>
<name>A0A7G9Z7Q0_9EURY</name>
<protein>
    <recommendedName>
        <fullName evidence="2">DUF4367 domain-containing protein</fullName>
    </recommendedName>
</protein>
<organism evidence="1">
    <name type="scientific">Candidatus Methanophaga sp. ANME-1 ERB7</name>
    <dbReference type="NCBI Taxonomy" id="2759913"/>
    <lineage>
        <taxon>Archaea</taxon>
        <taxon>Methanobacteriati</taxon>
        <taxon>Methanobacteriota</taxon>
        <taxon>Stenosarchaea group</taxon>
        <taxon>Methanomicrobia</taxon>
        <taxon>Candidatus Methanophagales</taxon>
        <taxon>Candidatus Methanophagaceae</taxon>
        <taxon>Candidatus Methanophaga</taxon>
    </lineage>
</organism>